<gene>
    <name evidence="1" type="ORF">MINT15_24070</name>
</gene>
<sequence length="44" mass="4717">MTNGTASTAPPHRVQNTFGFLGVSLPARFSRDGRAVTKWARDAA</sequence>
<accession>A0A837D8C9</accession>
<reference evidence="1 2" key="1">
    <citation type="submission" date="2014-10" db="EMBL/GenBank/DDBJ databases">
        <title>Genome sequence of Micropolyspora internatus JCM3315.</title>
        <authorList>
            <person name="Shin S.-K."/>
            <person name="Yi H."/>
        </authorList>
    </citation>
    <scope>NUCLEOTIDE SEQUENCE [LARGE SCALE GENOMIC DNA]</scope>
    <source>
        <strain evidence="1 2">JCM 3315</strain>
    </source>
</reference>
<protein>
    <submittedName>
        <fullName evidence="1">Uncharacterized protein</fullName>
    </submittedName>
</protein>
<dbReference type="Proteomes" id="UP000030848">
    <property type="component" value="Unassembled WGS sequence"/>
</dbReference>
<name>A0A837D8C9_9PSEU</name>
<dbReference type="EMBL" id="JRZE01000005">
    <property type="protein sequence ID" value="KHF43682.1"/>
    <property type="molecule type" value="Genomic_DNA"/>
</dbReference>
<comment type="caution">
    <text evidence="1">The sequence shown here is derived from an EMBL/GenBank/DDBJ whole genome shotgun (WGS) entry which is preliminary data.</text>
</comment>
<proteinExistence type="predicted"/>
<organism evidence="1 2">
    <name type="scientific">Saccharomonospora viridis</name>
    <dbReference type="NCBI Taxonomy" id="1852"/>
    <lineage>
        <taxon>Bacteria</taxon>
        <taxon>Bacillati</taxon>
        <taxon>Actinomycetota</taxon>
        <taxon>Actinomycetes</taxon>
        <taxon>Pseudonocardiales</taxon>
        <taxon>Pseudonocardiaceae</taxon>
        <taxon>Saccharomonospora</taxon>
    </lineage>
</organism>
<dbReference type="AlphaFoldDB" id="A0A837D8C9"/>
<evidence type="ECO:0000313" key="2">
    <source>
        <dbReference type="Proteomes" id="UP000030848"/>
    </source>
</evidence>
<evidence type="ECO:0000313" key="1">
    <source>
        <dbReference type="EMBL" id="KHF43682.1"/>
    </source>
</evidence>